<evidence type="ECO:0000256" key="8">
    <source>
        <dbReference type="RuleBase" id="RU003978"/>
    </source>
</evidence>
<dbReference type="PANTHER" id="PTHR11661:SF1">
    <property type="entry name" value="LARGE RIBOSOMAL SUBUNIT PROTEIN UL11M"/>
    <property type="match status" value="1"/>
</dbReference>
<keyword evidence="4 7" id="KW-0694">RNA-binding</keyword>
<dbReference type="PROSITE" id="PS00359">
    <property type="entry name" value="RIBOSOMAL_L11"/>
    <property type="match status" value="1"/>
</dbReference>
<keyword evidence="3 7" id="KW-0699">rRNA-binding</keyword>
<sequence>MSKNIESVVKLQIPAGKATPAPPVGPALGQHRVNIIEFCKQFNESTKSVKLGLIVPVVIKIYSDRSFDYVIKSPPVSVLIKEELGIDKGSNASNSKKVGSLSYVQLKKIASIKASDLTASNLESAINCIKGTAKSMGIDVDKNLN</sequence>
<dbReference type="InterPro" id="IPR020784">
    <property type="entry name" value="Ribosomal_uL11_N"/>
</dbReference>
<dbReference type="HAMAP" id="MF_00736">
    <property type="entry name" value="Ribosomal_uL11"/>
    <property type="match status" value="1"/>
</dbReference>
<evidence type="ECO:0000256" key="6">
    <source>
        <dbReference type="ARBA" id="ARBA00023274"/>
    </source>
</evidence>
<dbReference type="Pfam" id="PF03946">
    <property type="entry name" value="Ribosomal_L11_N"/>
    <property type="match status" value="1"/>
</dbReference>
<dbReference type="Gene3D" id="3.30.1550.10">
    <property type="entry name" value="Ribosomal protein L11/L12, N-terminal domain"/>
    <property type="match status" value="1"/>
</dbReference>
<dbReference type="GO" id="GO:0005840">
    <property type="term" value="C:ribosome"/>
    <property type="evidence" value="ECO:0007669"/>
    <property type="project" value="UniProtKB-KW"/>
</dbReference>
<dbReference type="CDD" id="cd00349">
    <property type="entry name" value="Ribosomal_L11"/>
    <property type="match status" value="1"/>
</dbReference>
<dbReference type="SUPFAM" id="SSF46906">
    <property type="entry name" value="Ribosomal protein L11, C-terminal domain"/>
    <property type="match status" value="1"/>
</dbReference>
<comment type="similarity">
    <text evidence="1 7 8">Belongs to the universal ribosomal protein uL11 family.</text>
</comment>
<evidence type="ECO:0000256" key="2">
    <source>
        <dbReference type="ARBA" id="ARBA00022481"/>
    </source>
</evidence>
<evidence type="ECO:0000256" key="7">
    <source>
        <dbReference type="HAMAP-Rule" id="MF_00736"/>
    </source>
</evidence>
<keyword evidence="2 7" id="KW-0488">Methylation</keyword>
<keyword evidence="6 7" id="KW-0687">Ribonucleoprotein</keyword>
<dbReference type="Proteomes" id="UP001360424">
    <property type="component" value="Chromosome"/>
</dbReference>
<dbReference type="InterPro" id="IPR036796">
    <property type="entry name" value="Ribosomal_uL11_N_sf"/>
</dbReference>
<dbReference type="NCBIfam" id="TIGR01632">
    <property type="entry name" value="L11_bact"/>
    <property type="match status" value="1"/>
</dbReference>
<reference evidence="12" key="1">
    <citation type="submission" date="2023-09" db="EMBL/GenBank/DDBJ databases">
        <title>Genomes of two closely related lineages of the louse Polyplax serrata with different host specificities.</title>
        <authorList>
            <person name="Martinu J."/>
            <person name="Tarabai H."/>
            <person name="Stefka J."/>
            <person name="Hypsa V."/>
        </authorList>
    </citation>
    <scope>NUCLEOTIDE SEQUENCE [LARGE SCALE GENOMIC DNA]</scope>
    <source>
        <strain evidence="12">HR10_N</strain>
    </source>
</reference>
<name>A0ABZ2H1Q5_9GAMM</name>
<keyword evidence="13" id="KW-1185">Reference proteome</keyword>
<feature type="domain" description="Large ribosomal subunit protein uL11 C-terminal" evidence="10">
    <location>
        <begin position="72"/>
        <end position="140"/>
    </location>
</feature>
<proteinExistence type="inferred from homology"/>
<accession>A0ABZ2H1Q5</accession>
<organism evidence="12 13">
    <name type="scientific">Candidatus Legionella polyplacis</name>
    <dbReference type="NCBI Taxonomy" id="2005262"/>
    <lineage>
        <taxon>Bacteria</taxon>
        <taxon>Pseudomonadati</taxon>
        <taxon>Pseudomonadota</taxon>
        <taxon>Gammaproteobacteria</taxon>
        <taxon>Legionellales</taxon>
        <taxon>Legionellaceae</taxon>
        <taxon>Legionella</taxon>
    </lineage>
</organism>
<dbReference type="InterPro" id="IPR006519">
    <property type="entry name" value="Ribosomal_uL11_bac-typ"/>
</dbReference>
<feature type="domain" description="Large ribosomal subunit protein uL11 N-terminal" evidence="11">
    <location>
        <begin position="9"/>
        <end position="67"/>
    </location>
</feature>
<evidence type="ECO:0000313" key="12">
    <source>
        <dbReference type="EMBL" id="WWR12174.1"/>
    </source>
</evidence>
<evidence type="ECO:0000256" key="4">
    <source>
        <dbReference type="ARBA" id="ARBA00022884"/>
    </source>
</evidence>
<comment type="PTM">
    <text evidence="7 9">One or more lysine residues are methylated.</text>
</comment>
<evidence type="ECO:0000256" key="5">
    <source>
        <dbReference type="ARBA" id="ARBA00022980"/>
    </source>
</evidence>
<comment type="function">
    <text evidence="7 9">Forms part of the ribosomal stalk which helps the ribosome interact with GTP-bound translation factors.</text>
</comment>
<dbReference type="PANTHER" id="PTHR11661">
    <property type="entry name" value="60S RIBOSOMAL PROTEIN L12"/>
    <property type="match status" value="1"/>
</dbReference>
<evidence type="ECO:0000313" key="13">
    <source>
        <dbReference type="Proteomes" id="UP001360424"/>
    </source>
</evidence>
<dbReference type="RefSeq" id="WP_338521850.1">
    <property type="nucleotide sequence ID" value="NZ_CP135136.1"/>
</dbReference>
<evidence type="ECO:0000256" key="1">
    <source>
        <dbReference type="ARBA" id="ARBA00010537"/>
    </source>
</evidence>
<dbReference type="InterPro" id="IPR000911">
    <property type="entry name" value="Ribosomal_uL11"/>
</dbReference>
<dbReference type="Pfam" id="PF00298">
    <property type="entry name" value="Ribosomal_L11"/>
    <property type="match status" value="1"/>
</dbReference>
<dbReference type="SUPFAM" id="SSF54747">
    <property type="entry name" value="Ribosomal L11/L12e N-terminal domain"/>
    <property type="match status" value="1"/>
</dbReference>
<dbReference type="SMART" id="SM00649">
    <property type="entry name" value="RL11"/>
    <property type="match status" value="1"/>
</dbReference>
<gene>
    <name evidence="7 12" type="primary">rplK</name>
    <name evidence="12" type="ORF">RQL38_00855</name>
</gene>
<dbReference type="InterPro" id="IPR020785">
    <property type="entry name" value="Ribosomal_uL11_CS"/>
</dbReference>
<dbReference type="Gene3D" id="1.10.10.250">
    <property type="entry name" value="Ribosomal protein L11, C-terminal domain"/>
    <property type="match status" value="1"/>
</dbReference>
<evidence type="ECO:0000256" key="3">
    <source>
        <dbReference type="ARBA" id="ARBA00022730"/>
    </source>
</evidence>
<comment type="subunit">
    <text evidence="7">Part of the ribosomal stalk of the 50S ribosomal subunit. Interacts with L10 and the large rRNA to form the base of the stalk. L10 forms an elongated spine to which L12 dimers bind in a sequential fashion forming a multimeric L10(L12)X complex.</text>
</comment>
<dbReference type="EMBL" id="CP135136">
    <property type="protein sequence ID" value="WWR12174.1"/>
    <property type="molecule type" value="Genomic_DNA"/>
</dbReference>
<dbReference type="InterPro" id="IPR020783">
    <property type="entry name" value="Ribosomal_uL11_C"/>
</dbReference>
<keyword evidence="5 7" id="KW-0689">Ribosomal protein</keyword>
<dbReference type="InterPro" id="IPR036769">
    <property type="entry name" value="Ribosomal_uL11_C_sf"/>
</dbReference>
<protein>
    <recommendedName>
        <fullName evidence="7">Large ribosomal subunit protein uL11</fullName>
    </recommendedName>
</protein>
<evidence type="ECO:0000256" key="9">
    <source>
        <dbReference type="RuleBase" id="RU003979"/>
    </source>
</evidence>
<evidence type="ECO:0000259" key="10">
    <source>
        <dbReference type="Pfam" id="PF00298"/>
    </source>
</evidence>
<evidence type="ECO:0000259" key="11">
    <source>
        <dbReference type="Pfam" id="PF03946"/>
    </source>
</evidence>